<dbReference type="EMBL" id="KL198106">
    <property type="protein sequence ID" value="KDQ07508.1"/>
    <property type="molecule type" value="Genomic_DNA"/>
</dbReference>
<name>A0A067LVX2_BOTB1</name>
<evidence type="ECO:0000313" key="4">
    <source>
        <dbReference type="Proteomes" id="UP000027195"/>
    </source>
</evidence>
<dbReference type="AlphaFoldDB" id="A0A067LVX2"/>
<keyword evidence="1" id="KW-0547">Nucleotide-binding</keyword>
<dbReference type="Proteomes" id="UP000027195">
    <property type="component" value="Unassembled WGS sequence"/>
</dbReference>
<dbReference type="PANTHER" id="PTHR44329">
    <property type="entry name" value="SERINE/THREONINE-PROTEIN KINASE TNNI3K-RELATED"/>
    <property type="match status" value="1"/>
</dbReference>
<dbReference type="PROSITE" id="PS00107">
    <property type="entry name" value="PROTEIN_KINASE_ATP"/>
    <property type="match status" value="1"/>
</dbReference>
<dbReference type="InterPro" id="IPR011009">
    <property type="entry name" value="Kinase-like_dom_sf"/>
</dbReference>
<dbReference type="Gene3D" id="1.10.510.10">
    <property type="entry name" value="Transferase(Phosphotransferase) domain 1"/>
    <property type="match status" value="1"/>
</dbReference>
<dbReference type="GO" id="GO:0005524">
    <property type="term" value="F:ATP binding"/>
    <property type="evidence" value="ECO:0007669"/>
    <property type="project" value="UniProtKB-UniRule"/>
</dbReference>
<dbReference type="SMART" id="SM00220">
    <property type="entry name" value="S_TKc"/>
    <property type="match status" value="1"/>
</dbReference>
<dbReference type="STRING" id="930990.A0A067LVX2"/>
<organism evidence="3 4">
    <name type="scientific">Botryobasidium botryosum (strain FD-172 SS1)</name>
    <dbReference type="NCBI Taxonomy" id="930990"/>
    <lineage>
        <taxon>Eukaryota</taxon>
        <taxon>Fungi</taxon>
        <taxon>Dikarya</taxon>
        <taxon>Basidiomycota</taxon>
        <taxon>Agaricomycotina</taxon>
        <taxon>Agaricomycetes</taxon>
        <taxon>Cantharellales</taxon>
        <taxon>Botryobasidiaceae</taxon>
        <taxon>Botryobasidium</taxon>
    </lineage>
</organism>
<dbReference type="HOGENOM" id="CLU_000288_7_18_1"/>
<dbReference type="SUPFAM" id="SSF56112">
    <property type="entry name" value="Protein kinase-like (PK-like)"/>
    <property type="match status" value="1"/>
</dbReference>
<feature type="binding site" evidence="1">
    <location>
        <position position="59"/>
    </location>
    <ligand>
        <name>ATP</name>
        <dbReference type="ChEBI" id="CHEBI:30616"/>
    </ligand>
</feature>
<evidence type="ECO:0000313" key="3">
    <source>
        <dbReference type="EMBL" id="KDQ07508.1"/>
    </source>
</evidence>
<accession>A0A067LVX2</accession>
<sequence>MLDHSIYVTLCQSGERKTITVSDVSQDIRQPTEDDFIGNGGFGCVFSSEMELRGRVALKRLYSPADPRSIKRRFLREMAVWSILGHRHVLEFIGICKFGKHTYMVSPWVENGNIRSHLREYSDTDRLRVLYQTSQALKYLHEHNPQIIHGDLKAENILQKSNKDILLCDFGLAAVAGLRPSTESNMAGSPMYMAPELLNPSNDADGARTARSDVFAFGILVAVLFAGEYPFNLPNRMIGALVLAIITGRRPSRPAGANEHIWYLAEQCWQEDALLRPTAHALHIHLSASCRLDPVSMQHVYELPSANFDQAAYTVVLCQSTSPPNEIIPNRTTIEITGAIPGTIRF</sequence>
<dbReference type="InterPro" id="IPR000719">
    <property type="entry name" value="Prot_kinase_dom"/>
</dbReference>
<dbReference type="InterPro" id="IPR051681">
    <property type="entry name" value="Ser/Thr_Kinases-Pseudokinases"/>
</dbReference>
<dbReference type="GO" id="GO:0004674">
    <property type="term" value="F:protein serine/threonine kinase activity"/>
    <property type="evidence" value="ECO:0007669"/>
    <property type="project" value="TreeGrafter"/>
</dbReference>
<dbReference type="InterPro" id="IPR017441">
    <property type="entry name" value="Protein_kinase_ATP_BS"/>
</dbReference>
<dbReference type="InParanoid" id="A0A067LVX2"/>
<keyword evidence="4" id="KW-1185">Reference proteome</keyword>
<dbReference type="PANTHER" id="PTHR44329:SF214">
    <property type="entry name" value="PROTEIN KINASE DOMAIN-CONTAINING PROTEIN"/>
    <property type="match status" value="1"/>
</dbReference>
<proteinExistence type="predicted"/>
<evidence type="ECO:0000256" key="1">
    <source>
        <dbReference type="PROSITE-ProRule" id="PRU10141"/>
    </source>
</evidence>
<feature type="domain" description="Protein kinase" evidence="2">
    <location>
        <begin position="31"/>
        <end position="286"/>
    </location>
</feature>
<gene>
    <name evidence="3" type="ORF">BOTBODRAFT_609536</name>
</gene>
<keyword evidence="1" id="KW-0067">ATP-binding</keyword>
<dbReference type="PROSITE" id="PS50011">
    <property type="entry name" value="PROTEIN_KINASE_DOM"/>
    <property type="match status" value="1"/>
</dbReference>
<reference evidence="4" key="1">
    <citation type="journal article" date="2014" name="Proc. Natl. Acad. Sci. U.S.A.">
        <title>Extensive sampling of basidiomycete genomes demonstrates inadequacy of the white-rot/brown-rot paradigm for wood decay fungi.</title>
        <authorList>
            <person name="Riley R."/>
            <person name="Salamov A.A."/>
            <person name="Brown D.W."/>
            <person name="Nagy L.G."/>
            <person name="Floudas D."/>
            <person name="Held B.W."/>
            <person name="Levasseur A."/>
            <person name="Lombard V."/>
            <person name="Morin E."/>
            <person name="Otillar R."/>
            <person name="Lindquist E.A."/>
            <person name="Sun H."/>
            <person name="LaButti K.M."/>
            <person name="Schmutz J."/>
            <person name="Jabbour D."/>
            <person name="Luo H."/>
            <person name="Baker S.E."/>
            <person name="Pisabarro A.G."/>
            <person name="Walton J.D."/>
            <person name="Blanchette R.A."/>
            <person name="Henrissat B."/>
            <person name="Martin F."/>
            <person name="Cullen D."/>
            <person name="Hibbett D.S."/>
            <person name="Grigoriev I.V."/>
        </authorList>
    </citation>
    <scope>NUCLEOTIDE SEQUENCE [LARGE SCALE GENOMIC DNA]</scope>
    <source>
        <strain evidence="4">FD-172 SS1</strain>
    </source>
</reference>
<protein>
    <recommendedName>
        <fullName evidence="2">Protein kinase domain-containing protein</fullName>
    </recommendedName>
</protein>
<evidence type="ECO:0000259" key="2">
    <source>
        <dbReference type="PROSITE" id="PS50011"/>
    </source>
</evidence>
<dbReference type="OrthoDB" id="4062651at2759"/>
<dbReference type="Pfam" id="PF00069">
    <property type="entry name" value="Pkinase"/>
    <property type="match status" value="1"/>
</dbReference>